<dbReference type="RefSeq" id="WP_022776656.1">
    <property type="nucleotide sequence ID" value="NC_022576.1"/>
</dbReference>
<accession>U5NAW6</accession>
<name>U5NAW6_9BURK</name>
<proteinExistence type="predicted"/>
<evidence type="ECO:0000313" key="1">
    <source>
        <dbReference type="EMBL" id="AGX88721.1"/>
    </source>
</evidence>
<dbReference type="KEGG" id="cbx:Cenrod_2671"/>
<gene>
    <name evidence="1" type="ORF">Cenrod_2671</name>
</gene>
<dbReference type="Proteomes" id="UP000017184">
    <property type="component" value="Chromosome"/>
</dbReference>
<organism evidence="1 2">
    <name type="scientific">Candidatus Symbiobacter mobilis CR</name>
    <dbReference type="NCBI Taxonomy" id="946483"/>
    <lineage>
        <taxon>Bacteria</taxon>
        <taxon>Pseudomonadati</taxon>
        <taxon>Pseudomonadota</taxon>
        <taxon>Betaproteobacteria</taxon>
        <taxon>Burkholderiales</taxon>
        <taxon>Comamonadaceae</taxon>
    </lineage>
</organism>
<evidence type="ECO:0000313" key="2">
    <source>
        <dbReference type="Proteomes" id="UP000017184"/>
    </source>
</evidence>
<dbReference type="STRING" id="946483.Cenrod_2671"/>
<dbReference type="EMBL" id="CP004885">
    <property type="protein sequence ID" value="AGX88721.1"/>
    <property type="molecule type" value="Genomic_DNA"/>
</dbReference>
<keyword evidence="2" id="KW-1185">Reference proteome</keyword>
<dbReference type="AlphaFoldDB" id="U5NAW6"/>
<dbReference type="OrthoDB" id="9712909at2"/>
<sequence length="96" mass="11583">MSTKEILIYRTKDNTSDYKFEFVTTGAGTERAYILWQPSYFDRSADGHSTHRYWDEDRQQHYICFEPEPSSRAEVKRVARQWAEHTNAYRRHGTRF</sequence>
<protein>
    <submittedName>
        <fullName evidence="1">Uncharacterized protein</fullName>
    </submittedName>
</protein>
<dbReference type="HOGENOM" id="CLU_2354581_0_0_4"/>
<reference evidence="1 2" key="1">
    <citation type="journal article" date="2013" name="Genome Biol.">
        <title>Genomic analysis reveals key aspects of prokaryotic symbiosis in the phototrophic consortium "Chlorochromatium aggregatum".</title>
        <authorList>
            <person name="Liu Z."/>
            <person name="Muller J."/>
            <person name="Li T."/>
            <person name="Alvey R.M."/>
            <person name="Vogl K."/>
            <person name="Frigaard N.U."/>
            <person name="Rockwell N.C."/>
            <person name="Boyd E.S."/>
            <person name="Tomsho L.P."/>
            <person name="Schuster S.C."/>
            <person name="Henke P."/>
            <person name="Rohde M."/>
            <person name="Overmann J."/>
            <person name="Bryant D.A."/>
        </authorList>
    </citation>
    <scope>NUCLEOTIDE SEQUENCE [LARGE SCALE GENOMIC DNA]</scope>
    <source>
        <strain evidence="1">CR</strain>
    </source>
</reference>